<dbReference type="EMBL" id="CBSW010000196">
    <property type="protein sequence ID" value="CDG97709.1"/>
    <property type="molecule type" value="Genomic_DNA"/>
</dbReference>
<reference evidence="1" key="1">
    <citation type="submission" date="2013-07" db="EMBL/GenBank/DDBJ databases">
        <title>Sub-species coevolution in mutualistic symbiosis.</title>
        <authorList>
            <person name="Murfin K."/>
            <person name="Klassen J."/>
            <person name="Lee M."/>
            <person name="Forst S."/>
            <person name="Stock P."/>
            <person name="Goodrich-Blair H."/>
        </authorList>
    </citation>
    <scope>NUCLEOTIDE SEQUENCE [LARGE SCALE GENOMIC DNA]</scope>
    <source>
        <strain evidence="1">Puntauvense</strain>
    </source>
</reference>
<dbReference type="Proteomes" id="UP000028511">
    <property type="component" value="Unassembled WGS sequence"/>
</dbReference>
<name>A0A077NG14_XENBV</name>
<proteinExistence type="predicted"/>
<organism evidence="1">
    <name type="scientific">Xenorhabdus bovienii str. puntauvense</name>
    <dbReference type="NCBI Taxonomy" id="1398201"/>
    <lineage>
        <taxon>Bacteria</taxon>
        <taxon>Pseudomonadati</taxon>
        <taxon>Pseudomonadota</taxon>
        <taxon>Gammaproteobacteria</taxon>
        <taxon>Enterobacterales</taxon>
        <taxon>Morganellaceae</taxon>
        <taxon>Xenorhabdus</taxon>
    </lineage>
</organism>
<accession>A0A077NG14</accession>
<sequence>MNSNEKKEDVIIPSNFSIIERVTILRLETDPASYESNKVRVTFQDSHKKNS</sequence>
<dbReference type="AlphaFoldDB" id="A0A077NG14"/>
<evidence type="ECO:0000313" key="1">
    <source>
        <dbReference type="EMBL" id="CDG97709.1"/>
    </source>
</evidence>
<comment type="caution">
    <text evidence="1">The sequence shown here is derived from an EMBL/GenBank/DDBJ whole genome shotgun (WGS) entry which is preliminary data.</text>
</comment>
<protein>
    <submittedName>
        <fullName evidence="1">Uncharacterized protein</fullName>
    </submittedName>
</protein>
<gene>
    <name evidence="1" type="ORF">XBP1_2750003</name>
</gene>
<dbReference type="HOGENOM" id="CLU_3105435_0_0_6"/>